<sequence length="200" mass="20586">MPENELEGRSEPLAGGARQAVLVAGVCSMIVGVVVAVWPHKSLPNAESLFGAYLLLNGALQWIVAFGARIAAVLRVLVFGSGLASMLLAVLCFGGGNSALLLSFWIALAWAVRGICHATVAVWSDNLVGSGRQEAFGLATLALGIVVAVLPFDSVDALGVVAGLLIVGLGAMEVLSVVAVRRGVVDMPAVSPMRAVRFDP</sequence>
<feature type="transmembrane region" description="Helical" evidence="1">
    <location>
        <begin position="158"/>
        <end position="180"/>
    </location>
</feature>
<gene>
    <name evidence="2" type="ORF">DFR70_101243</name>
</gene>
<dbReference type="InterPro" id="IPR052712">
    <property type="entry name" value="Acid_resist_chaperone_HdeD"/>
</dbReference>
<feature type="transmembrane region" description="Helical" evidence="1">
    <location>
        <begin position="50"/>
        <end position="69"/>
    </location>
</feature>
<evidence type="ECO:0000313" key="3">
    <source>
        <dbReference type="Proteomes" id="UP000247569"/>
    </source>
</evidence>
<keyword evidence="1" id="KW-1133">Transmembrane helix</keyword>
<keyword evidence="1" id="KW-0812">Transmembrane</keyword>
<reference evidence="2 3" key="1">
    <citation type="submission" date="2018-05" db="EMBL/GenBank/DDBJ databases">
        <title>Genomic Encyclopedia of Type Strains, Phase IV (KMG-IV): sequencing the most valuable type-strain genomes for metagenomic binning, comparative biology and taxonomic classification.</title>
        <authorList>
            <person name="Goeker M."/>
        </authorList>
    </citation>
    <scope>NUCLEOTIDE SEQUENCE [LARGE SCALE GENOMIC DNA]</scope>
    <source>
        <strain evidence="2 3">DSM 44704</strain>
    </source>
</reference>
<feature type="transmembrane region" description="Helical" evidence="1">
    <location>
        <begin position="20"/>
        <end position="38"/>
    </location>
</feature>
<organism evidence="2 3">
    <name type="scientific">Nocardia tenerifensis</name>
    <dbReference type="NCBI Taxonomy" id="228006"/>
    <lineage>
        <taxon>Bacteria</taxon>
        <taxon>Bacillati</taxon>
        <taxon>Actinomycetota</taxon>
        <taxon>Actinomycetes</taxon>
        <taxon>Mycobacteriales</taxon>
        <taxon>Nocardiaceae</taxon>
        <taxon>Nocardia</taxon>
    </lineage>
</organism>
<keyword evidence="1" id="KW-0472">Membrane</keyword>
<dbReference type="OrthoDB" id="4541701at2"/>
<dbReference type="RefSeq" id="WP_040741545.1">
    <property type="nucleotide sequence ID" value="NZ_QJKF01000001.1"/>
</dbReference>
<evidence type="ECO:0000313" key="2">
    <source>
        <dbReference type="EMBL" id="PXX70822.1"/>
    </source>
</evidence>
<comment type="caution">
    <text evidence="2">The sequence shown here is derived from an EMBL/GenBank/DDBJ whole genome shotgun (WGS) entry which is preliminary data.</text>
</comment>
<dbReference type="Proteomes" id="UP000247569">
    <property type="component" value="Unassembled WGS sequence"/>
</dbReference>
<protein>
    <submittedName>
        <fullName evidence="2">Uncharacterized membrane protein HdeD (DUF308 family)</fullName>
    </submittedName>
</protein>
<dbReference type="InterPro" id="IPR005325">
    <property type="entry name" value="DUF308_memb"/>
</dbReference>
<dbReference type="GO" id="GO:0005886">
    <property type="term" value="C:plasma membrane"/>
    <property type="evidence" value="ECO:0007669"/>
    <property type="project" value="TreeGrafter"/>
</dbReference>
<proteinExistence type="predicted"/>
<evidence type="ECO:0000256" key="1">
    <source>
        <dbReference type="SAM" id="Phobius"/>
    </source>
</evidence>
<name>A0A318KEX3_9NOCA</name>
<dbReference type="AlphaFoldDB" id="A0A318KEX3"/>
<feature type="transmembrane region" description="Helical" evidence="1">
    <location>
        <begin position="135"/>
        <end position="152"/>
    </location>
</feature>
<dbReference type="PANTHER" id="PTHR34989">
    <property type="entry name" value="PROTEIN HDED"/>
    <property type="match status" value="1"/>
</dbReference>
<dbReference type="EMBL" id="QJKF01000001">
    <property type="protein sequence ID" value="PXX70822.1"/>
    <property type="molecule type" value="Genomic_DNA"/>
</dbReference>
<accession>A0A318KEX3</accession>
<dbReference type="Pfam" id="PF03729">
    <property type="entry name" value="DUF308"/>
    <property type="match status" value="1"/>
</dbReference>
<keyword evidence="3" id="KW-1185">Reference proteome</keyword>
<dbReference type="PANTHER" id="PTHR34989:SF1">
    <property type="entry name" value="PROTEIN HDED"/>
    <property type="match status" value="1"/>
</dbReference>